<dbReference type="EMBL" id="JACIEP010000008">
    <property type="protein sequence ID" value="MBB4036726.1"/>
    <property type="molecule type" value="Genomic_DNA"/>
</dbReference>
<evidence type="ECO:0000313" key="1">
    <source>
        <dbReference type="EMBL" id="MBB4036726.1"/>
    </source>
</evidence>
<organism evidence="1 2">
    <name type="scientific">Dysgonomonas hofstadii</name>
    <dbReference type="NCBI Taxonomy" id="637886"/>
    <lineage>
        <taxon>Bacteria</taxon>
        <taxon>Pseudomonadati</taxon>
        <taxon>Bacteroidota</taxon>
        <taxon>Bacteroidia</taxon>
        <taxon>Bacteroidales</taxon>
        <taxon>Dysgonomonadaceae</taxon>
        <taxon>Dysgonomonas</taxon>
    </lineage>
</organism>
<sequence length="49" mass="5642">MKFGFLSVSNPEDKIKLIEFGANIDGIRLDTLRTLKKKKELNILFPDAY</sequence>
<evidence type="ECO:0000313" key="2">
    <source>
        <dbReference type="Proteomes" id="UP000555103"/>
    </source>
</evidence>
<keyword evidence="2" id="KW-1185">Reference proteome</keyword>
<dbReference type="RefSeq" id="WP_183307612.1">
    <property type="nucleotide sequence ID" value="NZ_JACIEP010000008.1"/>
</dbReference>
<name>A0A840CMV2_9BACT</name>
<accession>A0A840CMV2</accession>
<comment type="caution">
    <text evidence="1">The sequence shown here is derived from an EMBL/GenBank/DDBJ whole genome shotgun (WGS) entry which is preliminary data.</text>
</comment>
<dbReference type="AlphaFoldDB" id="A0A840CMV2"/>
<dbReference type="Proteomes" id="UP000555103">
    <property type="component" value="Unassembled WGS sequence"/>
</dbReference>
<gene>
    <name evidence="1" type="ORF">GGR21_002632</name>
</gene>
<reference evidence="1 2" key="1">
    <citation type="submission" date="2020-08" db="EMBL/GenBank/DDBJ databases">
        <title>Genomic Encyclopedia of Type Strains, Phase IV (KMG-IV): sequencing the most valuable type-strain genomes for metagenomic binning, comparative biology and taxonomic classification.</title>
        <authorList>
            <person name="Goeker M."/>
        </authorList>
    </citation>
    <scope>NUCLEOTIDE SEQUENCE [LARGE SCALE GENOMIC DNA]</scope>
    <source>
        <strain evidence="1 2">DSM 104969</strain>
    </source>
</reference>
<proteinExistence type="predicted"/>
<protein>
    <submittedName>
        <fullName evidence="1">Uncharacterized protein</fullName>
    </submittedName>
</protein>